<dbReference type="RefSeq" id="WP_146428582.1">
    <property type="nucleotide sequence ID" value="NZ_SJPF01000001.1"/>
</dbReference>
<proteinExistence type="predicted"/>
<protein>
    <submittedName>
        <fullName evidence="1">Uncharacterized protein</fullName>
    </submittedName>
</protein>
<dbReference type="EMBL" id="SJPF01000001">
    <property type="protein sequence ID" value="TWT38311.1"/>
    <property type="molecule type" value="Genomic_DNA"/>
</dbReference>
<dbReference type="Proteomes" id="UP000318878">
    <property type="component" value="Unassembled WGS sequence"/>
</dbReference>
<sequence>MVIDGKTICLETAGIGIIFHSPKFAEHISEEEDYLESNYTTEEQVQSHIQQGTIVGFGTGASGTFILHFHAGYPEEQFLLDCDFKLRLAVKCVGGKLCFRDLYDLMDWFSDCPEEQLLDIEDGIYHVTLCSNRPASGYLGDQQEIHVYLQLLDQFPALAKEGIPTLCT</sequence>
<name>A0A5C5VJR8_9BACT</name>
<gene>
    <name evidence="1" type="ORF">Enr8_00030</name>
</gene>
<accession>A0A5C5VJR8</accession>
<organism evidence="1 2">
    <name type="scientific">Blastopirellula retiformator</name>
    <dbReference type="NCBI Taxonomy" id="2527970"/>
    <lineage>
        <taxon>Bacteria</taxon>
        <taxon>Pseudomonadati</taxon>
        <taxon>Planctomycetota</taxon>
        <taxon>Planctomycetia</taxon>
        <taxon>Pirellulales</taxon>
        <taxon>Pirellulaceae</taxon>
        <taxon>Blastopirellula</taxon>
    </lineage>
</organism>
<dbReference type="AlphaFoldDB" id="A0A5C5VJR8"/>
<comment type="caution">
    <text evidence="1">The sequence shown here is derived from an EMBL/GenBank/DDBJ whole genome shotgun (WGS) entry which is preliminary data.</text>
</comment>
<keyword evidence="2" id="KW-1185">Reference proteome</keyword>
<reference evidence="1 2" key="1">
    <citation type="submission" date="2019-02" db="EMBL/GenBank/DDBJ databases">
        <title>Deep-cultivation of Planctomycetes and their phenomic and genomic characterization uncovers novel biology.</title>
        <authorList>
            <person name="Wiegand S."/>
            <person name="Jogler M."/>
            <person name="Boedeker C."/>
            <person name="Pinto D."/>
            <person name="Vollmers J."/>
            <person name="Rivas-Marin E."/>
            <person name="Kohn T."/>
            <person name="Peeters S.H."/>
            <person name="Heuer A."/>
            <person name="Rast P."/>
            <person name="Oberbeckmann S."/>
            <person name="Bunk B."/>
            <person name="Jeske O."/>
            <person name="Meyerdierks A."/>
            <person name="Storesund J.E."/>
            <person name="Kallscheuer N."/>
            <person name="Luecker S."/>
            <person name="Lage O.M."/>
            <person name="Pohl T."/>
            <person name="Merkel B.J."/>
            <person name="Hornburger P."/>
            <person name="Mueller R.-W."/>
            <person name="Bruemmer F."/>
            <person name="Labrenz M."/>
            <person name="Spormann A.M."/>
            <person name="Op Den Camp H."/>
            <person name="Overmann J."/>
            <person name="Amann R."/>
            <person name="Jetten M.S.M."/>
            <person name="Mascher T."/>
            <person name="Medema M.H."/>
            <person name="Devos D.P."/>
            <person name="Kaster A.-K."/>
            <person name="Ovreas L."/>
            <person name="Rohde M."/>
            <person name="Galperin M.Y."/>
            <person name="Jogler C."/>
        </authorList>
    </citation>
    <scope>NUCLEOTIDE SEQUENCE [LARGE SCALE GENOMIC DNA]</scope>
    <source>
        <strain evidence="1 2">Enr8</strain>
    </source>
</reference>
<evidence type="ECO:0000313" key="1">
    <source>
        <dbReference type="EMBL" id="TWT38311.1"/>
    </source>
</evidence>
<evidence type="ECO:0000313" key="2">
    <source>
        <dbReference type="Proteomes" id="UP000318878"/>
    </source>
</evidence>
<dbReference type="OrthoDB" id="2047475at2"/>